<accession>A0A0B7GZ24</accession>
<evidence type="ECO:0000313" key="6">
    <source>
        <dbReference type="Proteomes" id="UP000042527"/>
    </source>
</evidence>
<keyword evidence="1" id="KW-0812">Transmembrane</keyword>
<evidence type="ECO:0000313" key="4">
    <source>
        <dbReference type="EMBL" id="QEJ96687.1"/>
    </source>
</evidence>
<proteinExistence type="predicted"/>
<organism evidence="2 6">
    <name type="scientific">Treponema phagedenis</name>
    <dbReference type="NCBI Taxonomy" id="162"/>
    <lineage>
        <taxon>Bacteria</taxon>
        <taxon>Pseudomonadati</taxon>
        <taxon>Spirochaetota</taxon>
        <taxon>Spirochaetia</taxon>
        <taxon>Spirochaetales</taxon>
        <taxon>Treponemataceae</taxon>
        <taxon>Treponema</taxon>
    </lineage>
</organism>
<evidence type="ECO:0000256" key="1">
    <source>
        <dbReference type="SAM" id="Phobius"/>
    </source>
</evidence>
<evidence type="ECO:0000313" key="7">
    <source>
        <dbReference type="Proteomes" id="UP000323594"/>
    </source>
</evidence>
<keyword evidence="1" id="KW-1133">Transmembrane helix</keyword>
<dbReference type="EMBL" id="CDNC01000023">
    <property type="protein sequence ID" value="CEM62210.1"/>
    <property type="molecule type" value="Genomic_DNA"/>
</dbReference>
<feature type="transmembrane region" description="Helical" evidence="1">
    <location>
        <begin position="6"/>
        <end position="29"/>
    </location>
</feature>
<dbReference type="RefSeq" id="WP_044634735.1">
    <property type="nucleotide sequence ID" value="NZ_CDNC01000023.1"/>
</dbReference>
<dbReference type="Proteomes" id="UP000042527">
    <property type="component" value="Unassembled WGS sequence"/>
</dbReference>
<evidence type="ECO:0000313" key="3">
    <source>
        <dbReference type="EMBL" id="QEJ96640.1"/>
    </source>
</evidence>
<evidence type="ECO:0000313" key="5">
    <source>
        <dbReference type="EMBL" id="QEJ98475.1"/>
    </source>
</evidence>
<dbReference type="Proteomes" id="UP000323594">
    <property type="component" value="Chromosome"/>
</dbReference>
<gene>
    <name evidence="3" type="ORF">FUT82_00525</name>
    <name evidence="4" type="ORF">FUT82_00790</name>
    <name evidence="5" type="ORF">FUT82_11030</name>
    <name evidence="2" type="ORF">TPHV1_30105</name>
</gene>
<dbReference type="EMBL" id="CP042817">
    <property type="protein sequence ID" value="QEJ96687.1"/>
    <property type="molecule type" value="Genomic_DNA"/>
</dbReference>
<reference evidence="6" key="1">
    <citation type="submission" date="2015-01" db="EMBL/GenBank/DDBJ databases">
        <authorList>
            <person name="Manzoor Shahid"/>
            <person name="Zubair Saima"/>
        </authorList>
    </citation>
    <scope>NUCLEOTIDE SEQUENCE [LARGE SCALE GENOMIC DNA]</scope>
    <source>
        <strain evidence="6">V1</strain>
    </source>
</reference>
<dbReference type="AlphaFoldDB" id="A0A0B7GZ24"/>
<evidence type="ECO:0000313" key="2">
    <source>
        <dbReference type="EMBL" id="CEM62210.1"/>
    </source>
</evidence>
<keyword evidence="1" id="KW-0472">Membrane</keyword>
<dbReference type="EMBL" id="CP042817">
    <property type="protein sequence ID" value="QEJ96640.1"/>
    <property type="molecule type" value="Genomic_DNA"/>
</dbReference>
<dbReference type="EMBL" id="CP042817">
    <property type="protein sequence ID" value="QEJ98475.1"/>
    <property type="molecule type" value="Genomic_DNA"/>
</dbReference>
<reference evidence="3 7" key="3">
    <citation type="submission" date="2019-08" db="EMBL/GenBank/DDBJ databases">
        <authorList>
            <person name="Kuhnert P."/>
        </authorList>
    </citation>
    <scope>NUCLEOTIDE SEQUENCE [LARGE SCALE GENOMIC DNA]</scope>
    <source>
        <strain evidence="3 7">B36.5</strain>
    </source>
</reference>
<reference evidence="2" key="2">
    <citation type="submission" date="2015-01" db="EMBL/GenBank/DDBJ databases">
        <authorList>
            <person name="Xiang T."/>
            <person name="Song Y."/>
            <person name="Huang L."/>
            <person name="Wang B."/>
            <person name="Wu P."/>
        </authorList>
    </citation>
    <scope>NUCLEOTIDE SEQUENCE [LARGE SCALE GENOMIC DNA]</scope>
    <source>
        <strain evidence="2">V1</strain>
    </source>
</reference>
<sequence>MSFWIAGYATCLLSIFALLILGVLVSWIFNFFKQRFFYKNYLELFEEIRKQDLSRMNFLKRREDRLTREEHIKRLKQMVEEEKRKKMKEKINTGYLQHLLINYAVYYMENQIKMHKTAIETTEGIAQETNRVMLQKLTDEVELVRQAIDFGFEIRWVNAEE</sequence>
<keyword evidence="6" id="KW-1185">Reference proteome</keyword>
<protein>
    <submittedName>
        <fullName evidence="2">Uncharacterized protein</fullName>
    </submittedName>
</protein>
<name>A0A0B7GZ24_TREPH</name>